<dbReference type="AlphaFoldDB" id="X0ST09"/>
<proteinExistence type="predicted"/>
<evidence type="ECO:0000313" key="1">
    <source>
        <dbReference type="EMBL" id="GAF78291.1"/>
    </source>
</evidence>
<sequence>MKRIYFSILLIGLLISPIFAYRGDGMGNQKLKRKGLDVAGYNIFTSVGESIQISSHCIVDGNFTSDSSSATMYTAHIGTYTTGYAFGDGGDGIHAPADSDIRVFVNNQDQINITNTWLRGISNDEFAIGQNRRLSFSIPIYAWIGDTDTGIGHGSANSLSLIANSTEVVRVSTTVVIVNTDLTVNGDAAATSFSGDGSSLAGVVSISSGVNTYIQKGIGTLEGQILYFNGTDWVALSSGTEGQYLKTGTIPSYETPSGGADDIDFFIPGAAYVSNGLQYRSVGYDATITSVTVNFTVDGSSPTGSGPARFDIKIQTGTGLAFYTIFNDTNTALRVSTGTFRIGSADLAVTTISQGDSLRFDCLTTGSVQKGGDPITADLWVNKE</sequence>
<organism evidence="1">
    <name type="scientific">marine sediment metagenome</name>
    <dbReference type="NCBI Taxonomy" id="412755"/>
    <lineage>
        <taxon>unclassified sequences</taxon>
        <taxon>metagenomes</taxon>
        <taxon>ecological metagenomes</taxon>
    </lineage>
</organism>
<reference evidence="1" key="1">
    <citation type="journal article" date="2014" name="Front. Microbiol.">
        <title>High frequency of phylogenetically diverse reductive dehalogenase-homologous genes in deep subseafloor sedimentary metagenomes.</title>
        <authorList>
            <person name="Kawai M."/>
            <person name="Futagami T."/>
            <person name="Toyoda A."/>
            <person name="Takaki Y."/>
            <person name="Nishi S."/>
            <person name="Hori S."/>
            <person name="Arai W."/>
            <person name="Tsubouchi T."/>
            <person name="Morono Y."/>
            <person name="Uchiyama I."/>
            <person name="Ito T."/>
            <person name="Fujiyama A."/>
            <person name="Inagaki F."/>
            <person name="Takami H."/>
        </authorList>
    </citation>
    <scope>NUCLEOTIDE SEQUENCE</scope>
    <source>
        <strain evidence="1">Expedition CK06-06</strain>
    </source>
</reference>
<dbReference type="EMBL" id="BARS01004443">
    <property type="protein sequence ID" value="GAF78291.1"/>
    <property type="molecule type" value="Genomic_DNA"/>
</dbReference>
<gene>
    <name evidence="1" type="ORF">S01H1_08680</name>
</gene>
<comment type="caution">
    <text evidence="1">The sequence shown here is derived from an EMBL/GenBank/DDBJ whole genome shotgun (WGS) entry which is preliminary data.</text>
</comment>
<accession>X0ST09</accession>
<protein>
    <submittedName>
        <fullName evidence="1">Uncharacterized protein</fullName>
    </submittedName>
</protein>
<name>X0ST09_9ZZZZ</name>